<dbReference type="GO" id="GO:0006508">
    <property type="term" value="P:proteolysis"/>
    <property type="evidence" value="ECO:0007669"/>
    <property type="project" value="InterPro"/>
</dbReference>
<dbReference type="EMBL" id="JAAGAX010000006">
    <property type="protein sequence ID" value="KAF2309491.1"/>
    <property type="molecule type" value="Genomic_DNA"/>
</dbReference>
<accession>A0A6A6M707</accession>
<feature type="chain" id="PRO_5025542510" description="Peptidase A1 domain-containing protein" evidence="2">
    <location>
        <begin position="22"/>
        <end position="415"/>
    </location>
</feature>
<evidence type="ECO:0000259" key="3">
    <source>
        <dbReference type="PROSITE" id="PS51767"/>
    </source>
</evidence>
<keyword evidence="5" id="KW-1185">Reference proteome</keyword>
<evidence type="ECO:0000313" key="4">
    <source>
        <dbReference type="EMBL" id="KAF2309491.1"/>
    </source>
</evidence>
<feature type="domain" description="Peptidase A1" evidence="3">
    <location>
        <begin position="35"/>
        <end position="394"/>
    </location>
</feature>
<dbReference type="PROSITE" id="PS51767">
    <property type="entry name" value="PEPTIDASE_A1"/>
    <property type="match status" value="1"/>
</dbReference>
<dbReference type="Pfam" id="PF14541">
    <property type="entry name" value="TAXi_C"/>
    <property type="match status" value="1"/>
</dbReference>
<dbReference type="InterPro" id="IPR021109">
    <property type="entry name" value="Peptidase_aspartic_dom_sf"/>
</dbReference>
<evidence type="ECO:0000256" key="2">
    <source>
        <dbReference type="SAM" id="SignalP"/>
    </source>
</evidence>
<dbReference type="AlphaFoldDB" id="A0A6A6M707"/>
<dbReference type="PANTHER" id="PTHR47965:SF63">
    <property type="entry name" value="OS01G0937200 PROTEIN"/>
    <property type="match status" value="1"/>
</dbReference>
<protein>
    <recommendedName>
        <fullName evidence="3">Peptidase A1 domain-containing protein</fullName>
    </recommendedName>
</protein>
<dbReference type="InterPro" id="IPR032799">
    <property type="entry name" value="TAXi_C"/>
</dbReference>
<evidence type="ECO:0000256" key="1">
    <source>
        <dbReference type="ARBA" id="ARBA00007447"/>
    </source>
</evidence>
<gene>
    <name evidence="4" type="ORF">GH714_003243</name>
</gene>
<dbReference type="Gene3D" id="2.40.70.10">
    <property type="entry name" value="Acid Proteases"/>
    <property type="match status" value="2"/>
</dbReference>
<dbReference type="PANTHER" id="PTHR47965">
    <property type="entry name" value="ASPARTYL PROTEASE-RELATED"/>
    <property type="match status" value="1"/>
</dbReference>
<dbReference type="InterPro" id="IPR032861">
    <property type="entry name" value="TAXi_N"/>
</dbReference>
<comment type="similarity">
    <text evidence="1">Belongs to the peptidase A1 family.</text>
</comment>
<dbReference type="SUPFAM" id="SSF50630">
    <property type="entry name" value="Acid proteases"/>
    <property type="match status" value="1"/>
</dbReference>
<comment type="caution">
    <text evidence="4">The sequence shown here is derived from an EMBL/GenBank/DDBJ whole genome shotgun (WGS) entry which is preliminary data.</text>
</comment>
<feature type="signal peptide" evidence="2">
    <location>
        <begin position="1"/>
        <end position="21"/>
    </location>
</feature>
<dbReference type="GO" id="GO:0004190">
    <property type="term" value="F:aspartic-type endopeptidase activity"/>
    <property type="evidence" value="ECO:0007669"/>
    <property type="project" value="InterPro"/>
</dbReference>
<dbReference type="InterPro" id="IPR033121">
    <property type="entry name" value="PEPTIDASE_A1"/>
</dbReference>
<proteinExistence type="inferred from homology"/>
<dbReference type="Proteomes" id="UP000467840">
    <property type="component" value="Chromosome 14"/>
</dbReference>
<organism evidence="4 5">
    <name type="scientific">Hevea brasiliensis</name>
    <name type="common">Para rubber tree</name>
    <name type="synonym">Siphonia brasiliensis</name>
    <dbReference type="NCBI Taxonomy" id="3981"/>
    <lineage>
        <taxon>Eukaryota</taxon>
        <taxon>Viridiplantae</taxon>
        <taxon>Streptophyta</taxon>
        <taxon>Embryophyta</taxon>
        <taxon>Tracheophyta</taxon>
        <taxon>Spermatophyta</taxon>
        <taxon>Magnoliopsida</taxon>
        <taxon>eudicotyledons</taxon>
        <taxon>Gunneridae</taxon>
        <taxon>Pentapetalae</taxon>
        <taxon>rosids</taxon>
        <taxon>fabids</taxon>
        <taxon>Malpighiales</taxon>
        <taxon>Euphorbiaceae</taxon>
        <taxon>Crotonoideae</taxon>
        <taxon>Micrandreae</taxon>
        <taxon>Hevea</taxon>
    </lineage>
</organism>
<keyword evidence="2" id="KW-0732">Signal</keyword>
<reference evidence="4 5" key="1">
    <citation type="journal article" date="2020" name="Mol. Plant">
        <title>The Chromosome-Based Rubber Tree Genome Provides New Insights into Spurge Genome Evolution and Rubber Biosynthesis.</title>
        <authorList>
            <person name="Liu J."/>
            <person name="Shi C."/>
            <person name="Shi C.C."/>
            <person name="Li W."/>
            <person name="Zhang Q.J."/>
            <person name="Zhang Y."/>
            <person name="Li K."/>
            <person name="Lu H.F."/>
            <person name="Shi C."/>
            <person name="Zhu S.T."/>
            <person name="Xiao Z.Y."/>
            <person name="Nan H."/>
            <person name="Yue Y."/>
            <person name="Zhu X.G."/>
            <person name="Wu Y."/>
            <person name="Hong X.N."/>
            <person name="Fan G.Y."/>
            <person name="Tong Y."/>
            <person name="Zhang D."/>
            <person name="Mao C.L."/>
            <person name="Liu Y.L."/>
            <person name="Hao S.J."/>
            <person name="Liu W.Q."/>
            <person name="Lv M.Q."/>
            <person name="Zhang H.B."/>
            <person name="Liu Y."/>
            <person name="Hu-Tang G.R."/>
            <person name="Wang J.P."/>
            <person name="Wang J.H."/>
            <person name="Sun Y.H."/>
            <person name="Ni S.B."/>
            <person name="Chen W.B."/>
            <person name="Zhang X.C."/>
            <person name="Jiao Y.N."/>
            <person name="Eichler E.E."/>
            <person name="Li G.H."/>
            <person name="Liu X."/>
            <person name="Gao L.Z."/>
        </authorList>
    </citation>
    <scope>NUCLEOTIDE SEQUENCE [LARGE SCALE GENOMIC DNA]</scope>
    <source>
        <strain evidence="5">cv. GT1</strain>
        <tissue evidence="4">Leaf</tissue>
    </source>
</reference>
<evidence type="ECO:0000313" key="5">
    <source>
        <dbReference type="Proteomes" id="UP000467840"/>
    </source>
</evidence>
<dbReference type="Pfam" id="PF14543">
    <property type="entry name" value="TAXi_N"/>
    <property type="match status" value="1"/>
</dbReference>
<name>A0A6A6M707_HEVBR</name>
<sequence length="415" mass="45074">MLKLALIFLFVLAFVSYEVSAQPYKTLVAPINKDTSTSLYSITLNSNEKYVIDINAPFLWFICPFPSPPVPCSSLECIQGRTYLSGLCSSSNNIYIHGRCTCTVTPVNPVAKTCAPAQLTYKDLIISWTNGKNPTNVIKFNRLSVSCAPKSLLQSLPRGTNGIAGLSWAPLALSTQLTPSNHGLTKKFAICLPSASGARGVVFFGDGPYYLMSRTQLDVRSILSYTPLLKRDNSQEYFIGVKGISVNGKPTKIPPVAFEFDSLGHGGVQLSSVVPYTTLRSDIYRSFLYEFSMATRGIPRAKNVSPFDLCLKTNNATGWSPVGLRVPQIDLELGNGKKWTIFGANSMKQISNDVACLAFVDGGKAAQRAVVIGSYQMENNFLLFDLASSTLGFSSSLLLSRTTCGNFNFNYGVGA</sequence>
<dbReference type="InterPro" id="IPR001461">
    <property type="entry name" value="Aspartic_peptidase_A1"/>
</dbReference>